<dbReference type="AlphaFoldDB" id="A0A1Y5I2N8"/>
<protein>
    <submittedName>
        <fullName evidence="2">Uncharacterized protein</fullName>
    </submittedName>
</protein>
<gene>
    <name evidence="2" type="ORF">A9R00_00865</name>
</gene>
<evidence type="ECO:0000313" key="2">
    <source>
        <dbReference type="EMBL" id="OUS41452.1"/>
    </source>
</evidence>
<organism evidence="2 3">
    <name type="scientific">Oleispira antarctica</name>
    <dbReference type="NCBI Taxonomy" id="188908"/>
    <lineage>
        <taxon>Bacteria</taxon>
        <taxon>Pseudomonadati</taxon>
        <taxon>Pseudomonadota</taxon>
        <taxon>Gammaproteobacteria</taxon>
        <taxon>Oceanospirillales</taxon>
        <taxon>Oceanospirillaceae</taxon>
        <taxon>Oleispira</taxon>
    </lineage>
</organism>
<accession>A0A1Y5I2N8</accession>
<sequence length="123" mass="12707">MQIPTSAGMLANSVLPATPTQGGLLSQVGETAGSASFAPLEAVSSTHLSREVPEQHPQPNFAPENSGRADIAPIVSSVDTKGIDANDPQGTNQQEGQDQSPADKKQVGATQDNTTEADDQAQR</sequence>
<proteinExistence type="predicted"/>
<name>A0A1Y5I2N8_OLEAN</name>
<dbReference type="EMBL" id="MABE01000056">
    <property type="protein sequence ID" value="OUS41452.1"/>
    <property type="molecule type" value="Genomic_DNA"/>
</dbReference>
<feature type="non-terminal residue" evidence="2">
    <location>
        <position position="123"/>
    </location>
</feature>
<reference evidence="3" key="1">
    <citation type="journal article" date="2017" name="Proc. Natl. Acad. Sci. U.S.A.">
        <title>Simulation of Deepwater Horizon oil plume reveals substrate specialization within a complex community of hydrocarbon degraders.</title>
        <authorList>
            <person name="Hu P."/>
            <person name="Dubinsky E.A."/>
            <person name="Probst A.J."/>
            <person name="Wang J."/>
            <person name="Sieber C.M.K."/>
            <person name="Tom L.M."/>
            <person name="Gardinali P."/>
            <person name="Banfield J.F."/>
            <person name="Atlas R.M."/>
            <person name="Andersen G.L."/>
        </authorList>
    </citation>
    <scope>NUCLEOTIDE SEQUENCE [LARGE SCALE GENOMIC DNA]</scope>
</reference>
<feature type="region of interest" description="Disordered" evidence="1">
    <location>
        <begin position="36"/>
        <end position="123"/>
    </location>
</feature>
<dbReference type="Proteomes" id="UP000227088">
    <property type="component" value="Unassembled WGS sequence"/>
</dbReference>
<feature type="compositionally biased region" description="Polar residues" evidence="1">
    <location>
        <begin position="88"/>
        <end position="100"/>
    </location>
</feature>
<evidence type="ECO:0000256" key="1">
    <source>
        <dbReference type="SAM" id="MobiDB-lite"/>
    </source>
</evidence>
<evidence type="ECO:0000313" key="3">
    <source>
        <dbReference type="Proteomes" id="UP000227088"/>
    </source>
</evidence>
<comment type="caution">
    <text evidence="2">The sequence shown here is derived from an EMBL/GenBank/DDBJ whole genome shotgun (WGS) entry which is preliminary data.</text>
</comment>